<dbReference type="EMBL" id="BTGU01000074">
    <property type="protein sequence ID" value="GMN57924.1"/>
    <property type="molecule type" value="Genomic_DNA"/>
</dbReference>
<dbReference type="PANTHER" id="PTHR31973:SF113">
    <property type="entry name" value="PROTEIN FAR1-RELATED SEQUENCE 5-LIKE"/>
    <property type="match status" value="1"/>
</dbReference>
<evidence type="ECO:0000313" key="3">
    <source>
        <dbReference type="Proteomes" id="UP001187192"/>
    </source>
</evidence>
<gene>
    <name evidence="2" type="ORF">TIFTF001_027032</name>
</gene>
<sequence>MNGILVPETATYVGLIELVRSAIGIRGPAKTIVMRYGVEPGLSLVRIQCDADVKFYIQLKNKDVHVLSKFPITINVLDESAAEAIPLELRESNHIDVQLSREGVQSDEAMQHVDDMNLIIPPPPPHIPHLPPHVDELKFAGDAPQSNENGIAASIGAYSIANNTTSQSVNVPSSDSVSGSVVVADYTLSQCAETVKRSNSTLLHVICIDIKKYPWQLRATKMRGSELFVVKRYDDVHTCSIEIVQGHHRQAKSWMIGECVKAKYLDPTNTSYRPREIMRDMQAEFEAEMVKRKNSGSDIDIETDSANCLQCFYMCLAASKHGWPYCRPVIVVDGSALKAKFGGMLLAACGHDANGCIFPLAFGIVQCESNESWKWFFEKLRDSIGTRESLTIMADRHKGIEFAVNLVYPDAAFGICVLHLAANLKTKYKDFKGPLKTYFDGASRYAIMTTNIAESLNGVDRKARLMPVGFLVEWLRELQQKWFVERRKEAPKLTSKLAPKAEKLIRTNFSIGLIVTPRPADQFEYAVTNNASQIWIVDMSERTFHPIGSADGWDVPEGHSILLAAQMTRMFLKKLSRKLSILPKQSVGSEGHGFEVFCPKEKNMSLFGVVEVIVMDTTDKPIPIQYP</sequence>
<dbReference type="InterPro" id="IPR018289">
    <property type="entry name" value="MULE_transposase_dom"/>
</dbReference>
<dbReference type="PANTHER" id="PTHR31973">
    <property type="entry name" value="POLYPROTEIN, PUTATIVE-RELATED"/>
    <property type="match status" value="1"/>
</dbReference>
<feature type="domain" description="MULE transposase" evidence="1">
    <location>
        <begin position="329"/>
        <end position="423"/>
    </location>
</feature>
<keyword evidence="3" id="KW-1185">Reference proteome</keyword>
<dbReference type="AlphaFoldDB" id="A0AA88DM90"/>
<dbReference type="Pfam" id="PF10551">
    <property type="entry name" value="MULE"/>
    <property type="match status" value="1"/>
</dbReference>
<protein>
    <recommendedName>
        <fullName evidence="1">MULE transposase domain-containing protein</fullName>
    </recommendedName>
</protein>
<organism evidence="2 3">
    <name type="scientific">Ficus carica</name>
    <name type="common">Common fig</name>
    <dbReference type="NCBI Taxonomy" id="3494"/>
    <lineage>
        <taxon>Eukaryota</taxon>
        <taxon>Viridiplantae</taxon>
        <taxon>Streptophyta</taxon>
        <taxon>Embryophyta</taxon>
        <taxon>Tracheophyta</taxon>
        <taxon>Spermatophyta</taxon>
        <taxon>Magnoliopsida</taxon>
        <taxon>eudicotyledons</taxon>
        <taxon>Gunneridae</taxon>
        <taxon>Pentapetalae</taxon>
        <taxon>rosids</taxon>
        <taxon>fabids</taxon>
        <taxon>Rosales</taxon>
        <taxon>Moraceae</taxon>
        <taxon>Ficeae</taxon>
        <taxon>Ficus</taxon>
    </lineage>
</organism>
<evidence type="ECO:0000259" key="1">
    <source>
        <dbReference type="Pfam" id="PF10551"/>
    </source>
</evidence>
<proteinExistence type="predicted"/>
<evidence type="ECO:0000313" key="2">
    <source>
        <dbReference type="EMBL" id="GMN57924.1"/>
    </source>
</evidence>
<accession>A0AA88DM90</accession>
<reference evidence="2" key="1">
    <citation type="submission" date="2023-07" db="EMBL/GenBank/DDBJ databases">
        <title>draft genome sequence of fig (Ficus carica).</title>
        <authorList>
            <person name="Takahashi T."/>
            <person name="Nishimura K."/>
        </authorList>
    </citation>
    <scope>NUCLEOTIDE SEQUENCE</scope>
</reference>
<name>A0AA88DM90_FICCA</name>
<dbReference type="Proteomes" id="UP001187192">
    <property type="component" value="Unassembled WGS sequence"/>
</dbReference>
<comment type="caution">
    <text evidence="2">The sequence shown here is derived from an EMBL/GenBank/DDBJ whole genome shotgun (WGS) entry which is preliminary data.</text>
</comment>